<dbReference type="AlphaFoldDB" id="A0A6V8K8M2"/>
<reference evidence="2 3" key="2">
    <citation type="submission" date="2020-03" db="EMBL/GenBank/DDBJ databases">
        <authorList>
            <person name="Ichikawa N."/>
            <person name="Kimura A."/>
            <person name="Kitahashi Y."/>
            <person name="Uohara A."/>
        </authorList>
    </citation>
    <scope>NUCLEOTIDE SEQUENCE [LARGE SCALE GENOMIC DNA]</scope>
    <source>
        <strain evidence="2 3">NBRC 108639</strain>
    </source>
</reference>
<protein>
    <recommendedName>
        <fullName evidence="4">Asparagine synthetase domain-containing protein</fullName>
    </recommendedName>
</protein>
<dbReference type="SUPFAM" id="SSF52402">
    <property type="entry name" value="Adenine nucleotide alpha hydrolases-like"/>
    <property type="match status" value="1"/>
</dbReference>
<gene>
    <name evidence="2" type="ORF">Phou_025460</name>
</gene>
<reference evidence="2 3" key="1">
    <citation type="submission" date="2020-03" db="EMBL/GenBank/DDBJ databases">
        <title>Whole genome shotgun sequence of Phytohabitans houttuyneae NBRC 108639.</title>
        <authorList>
            <person name="Komaki H."/>
            <person name="Tamura T."/>
        </authorList>
    </citation>
    <scope>NUCLEOTIDE SEQUENCE [LARGE SCALE GENOMIC DNA]</scope>
    <source>
        <strain evidence="2 3">NBRC 108639</strain>
    </source>
</reference>
<dbReference type="SUPFAM" id="SSF56235">
    <property type="entry name" value="N-terminal nucleophile aminohydrolases (Ntn hydrolases)"/>
    <property type="match status" value="1"/>
</dbReference>
<sequence>MRGFLAVSVSPHGPAAARVPHRDAIALLAGPHESGPVVATRDGWLAFTAAEPGDRLGDDPGTGFTVRLTRSIRDRAGDIDADRIAKLLGEGTDPDGEALTAILPPFAAAHLAHREAPVLLAGDWLGLRQLFRWQGEGVAAVSTSALALAAVAGAGLHTGALGVQSLMGWQVGLETVFTGVEKLGPAAVAKLRDGTVTVERYASDDLALDGAPGLDAAVEEMAGILRAFHHAYLTDHPETVLQLSGGQDSRLLLGAVPPELRRGMAAFTLDTHGGAEARVATRLATRCGLAHTVHWTDERPPVDAEAGHRAARAAAAALDCMASPMALAPLALIEADLEQGHRLSGAGGELARGFYYPGQPRHAGTDERMVRRLAEWRLFTNEAAEADALEPDFVAAARSYALDAVTERFAGYDRDWLRATDDFYLWDRMARWAGAQGTPAAVDRFYVNPLLDRRFVQLALAVAPDEKRDSRLTGRLMQRLDAGLAAIPLDSGLVPARLGRPGLSTSAAVARVTVRKTVGKVRQRLSGARRTQLGAGDVAARVVAHWRASPETADPLRRAGMVRAAWLDELLDGRREALPATVAFLMNTLVATEATEPGRATRAGTAGGAALPHLG</sequence>
<feature type="region of interest" description="Disordered" evidence="1">
    <location>
        <begin position="596"/>
        <end position="615"/>
    </location>
</feature>
<name>A0A6V8K8M2_9ACTN</name>
<comment type="caution">
    <text evidence="2">The sequence shown here is derived from an EMBL/GenBank/DDBJ whole genome shotgun (WGS) entry which is preliminary data.</text>
</comment>
<evidence type="ECO:0008006" key="4">
    <source>
        <dbReference type="Google" id="ProtNLM"/>
    </source>
</evidence>
<evidence type="ECO:0000313" key="2">
    <source>
        <dbReference type="EMBL" id="GFJ78366.1"/>
    </source>
</evidence>
<dbReference type="InterPro" id="IPR014729">
    <property type="entry name" value="Rossmann-like_a/b/a_fold"/>
</dbReference>
<feature type="compositionally biased region" description="Low complexity" evidence="1">
    <location>
        <begin position="598"/>
        <end position="615"/>
    </location>
</feature>
<proteinExistence type="predicted"/>
<dbReference type="EMBL" id="BLPF01000001">
    <property type="protein sequence ID" value="GFJ78366.1"/>
    <property type="molecule type" value="Genomic_DNA"/>
</dbReference>
<organism evidence="2 3">
    <name type="scientific">Phytohabitans houttuyneae</name>
    <dbReference type="NCBI Taxonomy" id="1076126"/>
    <lineage>
        <taxon>Bacteria</taxon>
        <taxon>Bacillati</taxon>
        <taxon>Actinomycetota</taxon>
        <taxon>Actinomycetes</taxon>
        <taxon>Micromonosporales</taxon>
        <taxon>Micromonosporaceae</taxon>
    </lineage>
</organism>
<accession>A0A6V8K8M2</accession>
<dbReference type="RefSeq" id="WP_173056159.1">
    <property type="nucleotide sequence ID" value="NZ_BAABGO010000001.1"/>
</dbReference>
<evidence type="ECO:0000256" key="1">
    <source>
        <dbReference type="SAM" id="MobiDB-lite"/>
    </source>
</evidence>
<evidence type="ECO:0000313" key="3">
    <source>
        <dbReference type="Proteomes" id="UP000482800"/>
    </source>
</evidence>
<dbReference type="Gene3D" id="3.40.50.620">
    <property type="entry name" value="HUPs"/>
    <property type="match status" value="1"/>
</dbReference>
<keyword evidence="3" id="KW-1185">Reference proteome</keyword>
<dbReference type="InterPro" id="IPR029055">
    <property type="entry name" value="Ntn_hydrolases_N"/>
</dbReference>
<dbReference type="Proteomes" id="UP000482800">
    <property type="component" value="Unassembled WGS sequence"/>
</dbReference>